<keyword evidence="2" id="KW-1185">Reference proteome</keyword>
<evidence type="ECO:0000313" key="2">
    <source>
        <dbReference type="Proteomes" id="UP001596353"/>
    </source>
</evidence>
<organism evidence="1 2">
    <name type="scientific">Sulfitobacter porphyrae</name>
    <dbReference type="NCBI Taxonomy" id="1246864"/>
    <lineage>
        <taxon>Bacteria</taxon>
        <taxon>Pseudomonadati</taxon>
        <taxon>Pseudomonadota</taxon>
        <taxon>Alphaproteobacteria</taxon>
        <taxon>Rhodobacterales</taxon>
        <taxon>Roseobacteraceae</taxon>
        <taxon>Sulfitobacter</taxon>
    </lineage>
</organism>
<protein>
    <submittedName>
        <fullName evidence="1">Uncharacterized protein</fullName>
    </submittedName>
</protein>
<reference evidence="2" key="1">
    <citation type="journal article" date="2019" name="Int. J. Syst. Evol. Microbiol.">
        <title>The Global Catalogue of Microorganisms (GCM) 10K type strain sequencing project: providing services to taxonomists for standard genome sequencing and annotation.</title>
        <authorList>
            <consortium name="The Broad Institute Genomics Platform"/>
            <consortium name="The Broad Institute Genome Sequencing Center for Infectious Disease"/>
            <person name="Wu L."/>
            <person name="Ma J."/>
        </authorList>
    </citation>
    <scope>NUCLEOTIDE SEQUENCE [LARGE SCALE GENOMIC DNA]</scope>
    <source>
        <strain evidence="2">CCUG 66188</strain>
    </source>
</reference>
<dbReference type="Proteomes" id="UP001596353">
    <property type="component" value="Unassembled WGS sequence"/>
</dbReference>
<comment type="caution">
    <text evidence="1">The sequence shown here is derived from an EMBL/GenBank/DDBJ whole genome shotgun (WGS) entry which is preliminary data.</text>
</comment>
<dbReference type="EMBL" id="JBHSWG010000003">
    <property type="protein sequence ID" value="MFC6761586.1"/>
    <property type="molecule type" value="Genomic_DNA"/>
</dbReference>
<gene>
    <name evidence="1" type="ORF">ACFQFQ_22400</name>
</gene>
<evidence type="ECO:0000313" key="1">
    <source>
        <dbReference type="EMBL" id="MFC6761586.1"/>
    </source>
</evidence>
<accession>A0ABW2B7K0</accession>
<proteinExistence type="predicted"/>
<sequence>MPPPFGATSAKQSPPIPVICGSTTAMTADPAMAASIAVPPSRRTCMAASVARGCEVATMASIAWTADRPGK</sequence>
<name>A0ABW2B7K0_9RHOB</name>